<evidence type="ECO:0000256" key="3">
    <source>
        <dbReference type="ARBA" id="ARBA00007188"/>
    </source>
</evidence>
<keyword evidence="5" id="KW-0547">Nucleotide-binding</keyword>
<dbReference type="OrthoDB" id="422220at2759"/>
<feature type="domain" description="AAA+ ATPase" evidence="9">
    <location>
        <begin position="685"/>
        <end position="933"/>
    </location>
</feature>
<dbReference type="SMART" id="SM00382">
    <property type="entry name" value="AAA"/>
    <property type="match status" value="5"/>
</dbReference>
<dbReference type="GO" id="GO:0005730">
    <property type="term" value="C:nucleolus"/>
    <property type="evidence" value="ECO:0007669"/>
    <property type="project" value="UniProtKB-SubCell"/>
</dbReference>
<dbReference type="InterPro" id="IPR003593">
    <property type="entry name" value="AAA+_ATPase"/>
</dbReference>
<reference evidence="10 11" key="1">
    <citation type="submission" date="2016-03" db="EMBL/GenBank/DDBJ databases">
        <title>Choanephora cucurbitarum.</title>
        <authorList>
            <person name="Min B."/>
            <person name="Park H."/>
            <person name="Park J.-H."/>
            <person name="Shin H.-D."/>
            <person name="Choi I.-G."/>
        </authorList>
    </citation>
    <scope>NUCLEOTIDE SEQUENCE [LARGE SCALE GENOMIC DNA]</scope>
    <source>
        <strain evidence="10 11">KUS-F28377</strain>
    </source>
</reference>
<dbReference type="Pfam" id="PF17867">
    <property type="entry name" value="AAA_lid_7"/>
    <property type="match status" value="2"/>
</dbReference>
<keyword evidence="11" id="KW-1185">Reference proteome</keyword>
<comment type="caution">
    <text evidence="10">The sequence shown here is derived from an EMBL/GenBank/DDBJ whole genome shotgun (WGS) entry which is preliminary data.</text>
</comment>
<dbReference type="SUPFAM" id="SSF52540">
    <property type="entry name" value="P-loop containing nucleoside triphosphate hydrolases"/>
    <property type="match status" value="5"/>
</dbReference>
<evidence type="ECO:0000313" key="10">
    <source>
        <dbReference type="EMBL" id="OBZ86329.1"/>
    </source>
</evidence>
<evidence type="ECO:0000256" key="6">
    <source>
        <dbReference type="ARBA" id="ARBA00022840"/>
    </source>
</evidence>
<dbReference type="GO" id="GO:0005524">
    <property type="term" value="F:ATP binding"/>
    <property type="evidence" value="ECO:0007669"/>
    <property type="project" value="UniProtKB-KW"/>
</dbReference>
<organism evidence="10 11">
    <name type="scientific">Choanephora cucurbitarum</name>
    <dbReference type="NCBI Taxonomy" id="101091"/>
    <lineage>
        <taxon>Eukaryota</taxon>
        <taxon>Fungi</taxon>
        <taxon>Fungi incertae sedis</taxon>
        <taxon>Mucoromycota</taxon>
        <taxon>Mucoromycotina</taxon>
        <taxon>Mucoromycetes</taxon>
        <taxon>Mucorales</taxon>
        <taxon>Mucorineae</taxon>
        <taxon>Choanephoraceae</taxon>
        <taxon>Choanephoroideae</taxon>
        <taxon>Choanephora</taxon>
    </lineage>
</organism>
<dbReference type="PANTHER" id="PTHR48103">
    <property type="entry name" value="MIDASIN-RELATED"/>
    <property type="match status" value="1"/>
</dbReference>
<protein>
    <recommendedName>
        <fullName evidence="4">Midasin</fullName>
    </recommendedName>
</protein>
<dbReference type="CDD" id="cd00009">
    <property type="entry name" value="AAA"/>
    <property type="match status" value="2"/>
</dbReference>
<keyword evidence="8" id="KW-0539">Nucleus</keyword>
<dbReference type="GO" id="GO:0005654">
    <property type="term" value="C:nucleoplasm"/>
    <property type="evidence" value="ECO:0007669"/>
    <property type="project" value="UniProtKB-SubCell"/>
</dbReference>
<dbReference type="FunFam" id="3.40.50.300:FF:001384">
    <property type="entry name" value="Midasin"/>
    <property type="match status" value="1"/>
</dbReference>
<comment type="similarity">
    <text evidence="3">Belongs to the midasin family.</text>
</comment>
<dbReference type="InParanoid" id="A0A1C7NC62"/>
<evidence type="ECO:0000313" key="11">
    <source>
        <dbReference type="Proteomes" id="UP000093000"/>
    </source>
</evidence>
<dbReference type="FunFam" id="3.40.50.300:FF:000142">
    <property type="entry name" value="Midasin"/>
    <property type="match status" value="1"/>
</dbReference>
<dbReference type="Gene3D" id="3.40.50.300">
    <property type="entry name" value="P-loop containing nucleotide triphosphate hydrolases"/>
    <property type="match status" value="5"/>
</dbReference>
<evidence type="ECO:0000256" key="8">
    <source>
        <dbReference type="ARBA" id="ARBA00023242"/>
    </source>
</evidence>
<dbReference type="Pfam" id="PF17865">
    <property type="entry name" value="AAA_lid_5"/>
    <property type="match status" value="1"/>
</dbReference>
<sequence>MANANEAQECSTFDPLAFDFLEAISQLSTLVRGSTFGNLDLELLHSPTNAASTTHILDIVSKVMIKSDWTMSVVRLFRPIVIDLVARWTLPGFTSFLDTASAPNASSNVHKIELVAKAFSIVLPIVPQVKSLAVTYFTHSASLFERFDHFDLSNATSSMTAELQDLLLTTYRLLEFSLSEFVPLWNWGPLVQLLRYENPCIRYMTVLCLAKVYDLNDAQNKSLLTSVTGCSLDESDEPLYTLIDGNNIDLRFLSLYEQQRLADSQISLLHNHYHAADSKEHNLSENDLCSLTCNLCGVLIPKTMRMAESSGSSKNSYDPKLVLTRTTSKNLHAISLALSVGAPTLLEGVTGAGKTALVEELASRTGRGSELVKIHLGDQTDPKVLLGTYVSTSTPGSFRWQAGVLTTAVLEGRWVLIEDIDLAPAEVLSVLLPLLETKQLFIPSRGEKIKAKEGFQLFGTRSFVPSRSGKGMSSRGGDLMTGGNLWTRVHVEPLSIEELELVVRQKFTHINDFAPHVMKLFQTIVGMYQDPNFSALSSSTMGRFLSTRDLMKWCCRIDLLIGEKLNDNTSIGMDLTLRQDLFSEANDCFCGMISDYNVWMTVLQTIGQPLQISEELVRNHVDQYKPVLDLNDSNVRIGRVNLSSIAETGKQKRKQALIKREKKRPFATTAHALKLMERIAVSIHLNEPVLLVGETGTGKTTVVQHLADMIHQNLIVVNLSQQSDSSDLLGGFKPVDGKVLAIPIKEEFDRLFEKTFSVKKNVKFLEMARLTFIHQQWSNFVKVMKQAIKMSQQKFEAEQNVESKKVSLPTLRNAWKTFAKRVEEFEVQQVQTQNKFVFNFMEGSLVKAVRQGDWILLDEINLATTETLECLSGLLQDAHGSLLLTEKGDVEPIKRHPNFRLFACMNPATDVGKRDLPPGLRNRFTEFYVHPPDNRYDDLLQIVKQYLVGIATGDERAYDDVAEFYMTAKKLASEHKLVDGANQRPHFSMRTLARALTYVAQIYPTYGLRRSLFEGFSMTFLTQLDKESEITMRDLIYKTILRGVTNPQNLITQIPRQPSEDYIQFGYFWLQQGQFPPEEDTRYIMTKSVETKLYNLARVIMSRKFPVLIQGPTSAGKTSMVEYMAKKTGHRFVRINNHEHTDLQEYLGTYVSNNEGKLVFQEGVLVEALRNGYWIVLDELNLAPSDVLEALNRLLDDNRELLIPETQEIVKPHPHFMLFATQNPAGLYGGRKALSRAFRNRFLELHFDDIPEDELETILSRRCSIAPSYCKKLVKVYKELMERRQSTRIFEQKHGFITLRDLFRWAGRDPQGYQELAEHGYMLLAERCRKEEEKKVVKQVLEQVMKVKLSEEEMYNCENLEEFKVYDRLLKERAAQTGEDTKLVWTKAMRRLFSLVARCLQNNEPVLLVGETGCGKTTVCQMLAETYSRELHIVNCHQNTETGDLLGGQRPVRNRDTNDDPEKQQQLFEWHDGPLVQAMKEGHLFLLDEISLADDSVLERLNSVLEPSRLLVLAEKGGKHVEELYGAPNFQFLATMNPGGDYGKKELSPALRNRFTEIWVPSVTDRDDLISIINEQMAHPSLKGYSERMLDFISWYTQVIGQSRTVVSLRDILSWVRFVNVAAQSGLSPELSFAHGGCLVLLDGLGSHGSSGSFLAGQLLKEFRLKCLRQLSGKPNASEIEILGEAKGNVQTDGDKFAIGPFEIPRGNLEKTDIKFTLLAPTTSDNAMRVIRSMQLKKPILLEGSPGVGKTSLISALAAASGHNLVRINLSEQTDLMDLFGSDLPVEGGNSGEFAWRDAPFLQAMKAGDWVLLDELNLASQSVLEGLNSCLDHRGAVYIPELDREFFCAKEFRVFGAQNPLQQGGGRKGLPKSFVNRFTQVYVEQLSSDDLLFICSHLFPEFESATLSKMIDFNNKM</sequence>
<dbReference type="GO" id="GO:0000027">
    <property type="term" value="P:ribosomal large subunit assembly"/>
    <property type="evidence" value="ECO:0007669"/>
    <property type="project" value="TreeGrafter"/>
</dbReference>
<dbReference type="InterPro" id="IPR027417">
    <property type="entry name" value="P-loop_NTPase"/>
</dbReference>
<evidence type="ECO:0000259" key="9">
    <source>
        <dbReference type="SMART" id="SM00382"/>
    </source>
</evidence>
<dbReference type="FunFam" id="3.40.50.300:FF:002451">
    <property type="entry name" value="Midasin"/>
    <property type="match status" value="1"/>
</dbReference>
<accession>A0A1C7NC62</accession>
<dbReference type="Proteomes" id="UP000093000">
    <property type="component" value="Unassembled WGS sequence"/>
</dbReference>
<feature type="domain" description="AAA+ ATPase" evidence="9">
    <location>
        <begin position="1103"/>
        <end position="1248"/>
    </location>
</feature>
<dbReference type="STRING" id="101091.A0A1C7NC62"/>
<evidence type="ECO:0000256" key="5">
    <source>
        <dbReference type="ARBA" id="ARBA00022741"/>
    </source>
</evidence>
<evidence type="ECO:0000256" key="1">
    <source>
        <dbReference type="ARBA" id="ARBA00004604"/>
    </source>
</evidence>
<dbReference type="Pfam" id="PF07728">
    <property type="entry name" value="AAA_5"/>
    <property type="match status" value="6"/>
</dbReference>
<feature type="domain" description="AAA+ ATPase" evidence="9">
    <location>
        <begin position="1402"/>
        <end position="1565"/>
    </location>
</feature>
<comment type="subcellular location">
    <subcellularLocation>
        <location evidence="1">Nucleus</location>
        <location evidence="1">Nucleolus</location>
    </subcellularLocation>
    <subcellularLocation>
        <location evidence="2">Nucleus</location>
        <location evidence="2">Nucleoplasm</location>
    </subcellularLocation>
</comment>
<dbReference type="InterPro" id="IPR025662">
    <property type="entry name" value="Sigma_54_int_dom_ATP-bd_1"/>
</dbReference>
<dbReference type="PROSITE" id="PS00675">
    <property type="entry name" value="SIGMA54_INTERACT_1"/>
    <property type="match status" value="1"/>
</dbReference>
<dbReference type="InterPro" id="IPR048617">
    <property type="entry name" value="MDN1_AAA_lid_4"/>
</dbReference>
<evidence type="ECO:0000256" key="2">
    <source>
        <dbReference type="ARBA" id="ARBA00004642"/>
    </source>
</evidence>
<evidence type="ECO:0000256" key="7">
    <source>
        <dbReference type="ARBA" id="ARBA00023186"/>
    </source>
</evidence>
<dbReference type="InterPro" id="IPR041190">
    <property type="entry name" value="Midasin_AAA_lid_5"/>
</dbReference>
<gene>
    <name evidence="10" type="primary">MDN1_1</name>
    <name evidence="10" type="ORF">A0J61_05630</name>
</gene>
<proteinExistence type="inferred from homology"/>
<dbReference type="PANTHER" id="PTHR48103:SF2">
    <property type="entry name" value="MIDASIN"/>
    <property type="match status" value="1"/>
</dbReference>
<dbReference type="InterPro" id="IPR040848">
    <property type="entry name" value="AAA_lid_7"/>
</dbReference>
<keyword evidence="7" id="KW-0143">Chaperone</keyword>
<dbReference type="EMBL" id="LUGH01000309">
    <property type="protein sequence ID" value="OBZ86329.1"/>
    <property type="molecule type" value="Genomic_DNA"/>
</dbReference>
<dbReference type="GO" id="GO:0030687">
    <property type="term" value="C:preribosome, large subunit precursor"/>
    <property type="evidence" value="ECO:0007669"/>
    <property type="project" value="TreeGrafter"/>
</dbReference>
<evidence type="ECO:0000256" key="4">
    <source>
        <dbReference type="ARBA" id="ARBA00017143"/>
    </source>
</evidence>
<feature type="domain" description="AAA+ ATPase" evidence="9">
    <location>
        <begin position="340"/>
        <end position="497"/>
    </location>
</feature>
<dbReference type="Pfam" id="PF21108">
    <property type="entry name" value="MDN1_4th"/>
    <property type="match status" value="1"/>
</dbReference>
<dbReference type="GO" id="GO:0016887">
    <property type="term" value="F:ATP hydrolysis activity"/>
    <property type="evidence" value="ECO:0007669"/>
    <property type="project" value="InterPro"/>
</dbReference>
<dbReference type="GO" id="GO:0000055">
    <property type="term" value="P:ribosomal large subunit export from nucleus"/>
    <property type="evidence" value="ECO:0007669"/>
    <property type="project" value="TreeGrafter"/>
</dbReference>
<name>A0A1C7NC62_9FUNG</name>
<feature type="domain" description="AAA+ ATPase" evidence="9">
    <location>
        <begin position="1736"/>
        <end position="1887"/>
    </location>
</feature>
<keyword evidence="6" id="KW-0067">ATP-binding</keyword>
<dbReference type="InterPro" id="IPR011704">
    <property type="entry name" value="ATPase_dyneun-rel_AAA"/>
</dbReference>
<dbReference type="FunFam" id="3.40.50.300:FF:000582">
    <property type="entry name" value="Midasin"/>
    <property type="match status" value="1"/>
</dbReference>